<gene>
    <name evidence="5" type="ORF">EOE48_19250</name>
</gene>
<comment type="caution">
    <text evidence="5">The sequence shown here is derived from an EMBL/GenBank/DDBJ whole genome shotgun (WGS) entry which is preliminary data.</text>
</comment>
<dbReference type="SUPFAM" id="SSF47413">
    <property type="entry name" value="lambda repressor-like DNA-binding domains"/>
    <property type="match status" value="1"/>
</dbReference>
<dbReference type="Pfam" id="PF01381">
    <property type="entry name" value="HTH_3"/>
    <property type="match status" value="1"/>
</dbReference>
<accession>A0A3S3U4W6</accession>
<dbReference type="InterPro" id="IPR001387">
    <property type="entry name" value="Cro/C1-type_HTH"/>
</dbReference>
<sequence length="98" mass="10730">MTSFGSRLVRSAKEAVAIAKGEAEPGSYRIHAAAEIDIRSIRKALNLTQEGFARRFGFPLGTLRDLEQGRVKPDASTRAYLTVISRDPEAVQRALETA</sequence>
<keyword evidence="1" id="KW-0805">Transcription regulation</keyword>
<dbReference type="Gene3D" id="1.10.260.40">
    <property type="entry name" value="lambda repressor-like DNA-binding domains"/>
    <property type="match status" value="1"/>
</dbReference>
<dbReference type="InterPro" id="IPR010982">
    <property type="entry name" value="Lambda_DNA-bd_dom_sf"/>
</dbReference>
<dbReference type="SMART" id="SM00530">
    <property type="entry name" value="HTH_XRE"/>
    <property type="match status" value="1"/>
</dbReference>
<evidence type="ECO:0000256" key="3">
    <source>
        <dbReference type="ARBA" id="ARBA00023163"/>
    </source>
</evidence>
<keyword evidence="2" id="KW-0238">DNA-binding</keyword>
<proteinExistence type="predicted"/>
<dbReference type="PANTHER" id="PTHR36511:SF4">
    <property type="entry name" value="ANTITOXIN MQSA"/>
    <property type="match status" value="1"/>
</dbReference>
<dbReference type="OrthoDB" id="461984at2"/>
<dbReference type="EMBL" id="SACP01000020">
    <property type="protein sequence ID" value="RVU15647.1"/>
    <property type="molecule type" value="Genomic_DNA"/>
</dbReference>
<evidence type="ECO:0000256" key="2">
    <source>
        <dbReference type="ARBA" id="ARBA00023125"/>
    </source>
</evidence>
<dbReference type="PANTHER" id="PTHR36511">
    <property type="entry name" value="MERR FAMILY BACTERIAL REGULATORY PROTEIN"/>
    <property type="match status" value="1"/>
</dbReference>
<keyword evidence="6" id="KW-1185">Reference proteome</keyword>
<dbReference type="Proteomes" id="UP000286997">
    <property type="component" value="Unassembled WGS sequence"/>
</dbReference>
<protein>
    <submittedName>
        <fullName evidence="5">Helix-turn-helix domain-containing protein</fullName>
    </submittedName>
</protein>
<evidence type="ECO:0000313" key="5">
    <source>
        <dbReference type="EMBL" id="RVU15647.1"/>
    </source>
</evidence>
<evidence type="ECO:0000256" key="1">
    <source>
        <dbReference type="ARBA" id="ARBA00023015"/>
    </source>
</evidence>
<feature type="domain" description="HTH cro/C1-type" evidence="4">
    <location>
        <begin position="38"/>
        <end position="77"/>
    </location>
</feature>
<dbReference type="GO" id="GO:0003677">
    <property type="term" value="F:DNA binding"/>
    <property type="evidence" value="ECO:0007669"/>
    <property type="project" value="UniProtKB-KW"/>
</dbReference>
<organism evidence="5 6">
    <name type="scientific">Methylobacterium oryzihabitans</name>
    <dbReference type="NCBI Taxonomy" id="2499852"/>
    <lineage>
        <taxon>Bacteria</taxon>
        <taxon>Pseudomonadati</taxon>
        <taxon>Pseudomonadota</taxon>
        <taxon>Alphaproteobacteria</taxon>
        <taxon>Hyphomicrobiales</taxon>
        <taxon>Methylobacteriaceae</taxon>
        <taxon>Methylobacterium</taxon>
    </lineage>
</organism>
<name>A0A3S3U4W6_9HYPH</name>
<dbReference type="InterPro" id="IPR052359">
    <property type="entry name" value="HTH-type_reg/antitoxin"/>
</dbReference>
<dbReference type="RefSeq" id="WP_127732131.1">
    <property type="nucleotide sequence ID" value="NZ_SACP01000020.1"/>
</dbReference>
<reference evidence="5 6" key="1">
    <citation type="submission" date="2019-01" db="EMBL/GenBank/DDBJ databases">
        <authorList>
            <person name="Chen W.-M."/>
        </authorList>
    </citation>
    <scope>NUCLEOTIDE SEQUENCE [LARGE SCALE GENOMIC DNA]</scope>
    <source>
        <strain evidence="5 6">TER-1</strain>
    </source>
</reference>
<dbReference type="AlphaFoldDB" id="A0A3S3U4W6"/>
<evidence type="ECO:0000259" key="4">
    <source>
        <dbReference type="PROSITE" id="PS50943"/>
    </source>
</evidence>
<evidence type="ECO:0000313" key="6">
    <source>
        <dbReference type="Proteomes" id="UP000286997"/>
    </source>
</evidence>
<keyword evidence="3" id="KW-0804">Transcription</keyword>
<dbReference type="CDD" id="cd00093">
    <property type="entry name" value="HTH_XRE"/>
    <property type="match status" value="1"/>
</dbReference>
<dbReference type="PROSITE" id="PS50943">
    <property type="entry name" value="HTH_CROC1"/>
    <property type="match status" value="1"/>
</dbReference>